<reference evidence="12 13" key="1">
    <citation type="submission" date="2017-04" db="EMBL/GenBank/DDBJ databases">
        <authorList>
            <person name="Afonso C.L."/>
            <person name="Miller P.J."/>
            <person name="Scott M.A."/>
            <person name="Spackman E."/>
            <person name="Goraichik I."/>
            <person name="Dimitrov K.M."/>
            <person name="Suarez D.L."/>
            <person name="Swayne D.E."/>
        </authorList>
    </citation>
    <scope>NUCLEOTIDE SEQUENCE [LARGE SCALE GENOMIC DNA]</scope>
    <source>
        <strain evidence="12 13">DSM 22418</strain>
    </source>
</reference>
<dbReference type="InterPro" id="IPR024932">
    <property type="entry name" value="ApbE"/>
</dbReference>
<dbReference type="Pfam" id="PF02424">
    <property type="entry name" value="ApbE"/>
    <property type="match status" value="1"/>
</dbReference>
<evidence type="ECO:0000256" key="11">
    <source>
        <dbReference type="PIRSR" id="PIRSR006268-2"/>
    </source>
</evidence>
<evidence type="ECO:0000256" key="1">
    <source>
        <dbReference type="ARBA" id="ARBA00011955"/>
    </source>
</evidence>
<dbReference type="GO" id="GO:0046872">
    <property type="term" value="F:metal ion binding"/>
    <property type="evidence" value="ECO:0007669"/>
    <property type="project" value="UniProtKB-UniRule"/>
</dbReference>
<evidence type="ECO:0000256" key="3">
    <source>
        <dbReference type="ARBA" id="ARBA00022630"/>
    </source>
</evidence>
<evidence type="ECO:0000256" key="4">
    <source>
        <dbReference type="ARBA" id="ARBA00022679"/>
    </source>
</evidence>
<dbReference type="Gene3D" id="3.10.520.10">
    <property type="entry name" value="ApbE-like domains"/>
    <property type="match status" value="1"/>
</dbReference>
<comment type="similarity">
    <text evidence="10">Belongs to the ApbE family.</text>
</comment>
<gene>
    <name evidence="12" type="ORF">SAMN05660862_2129</name>
</gene>
<keyword evidence="13" id="KW-1185">Reference proteome</keyword>
<evidence type="ECO:0000256" key="10">
    <source>
        <dbReference type="PIRNR" id="PIRNR006268"/>
    </source>
</evidence>
<sequence length="323" mass="36495">MIYSFLCLGCCAFAQQPKYLLEGRAQGTTYRIIYQHPTAVVQKQDIDSILHAIDLSMSIYKKESLISSFNKATTREIEMDGMMRDVVCRSFDINKQSKGMFDLTVKPLVSLWGFGPERIRQWPTQGQIDSVMEFVGMDKLKVKGKRLLKKRNEVSIDVNGIAQGYSVDVLARFLDKQHVTSYMVELGGEIKTKGRKEGGETYKVAIERPEGDVESSFVLSLFNKAVTTSGNYRKAFDVDGKKVHHHINPYDGYPLQNNIASVTVIAETAMDADAYDNVFMALPVAEGLKLANSIRNLELYIIYKEGDLFREAFSTGFKKYIQE</sequence>
<evidence type="ECO:0000313" key="12">
    <source>
        <dbReference type="EMBL" id="SMG31109.1"/>
    </source>
</evidence>
<evidence type="ECO:0000256" key="9">
    <source>
        <dbReference type="ARBA" id="ARBA00048540"/>
    </source>
</evidence>
<proteinExistence type="inferred from homology"/>
<dbReference type="PIRSF" id="PIRSF006268">
    <property type="entry name" value="ApbE"/>
    <property type="match status" value="1"/>
</dbReference>
<feature type="binding site" evidence="11">
    <location>
        <position position="273"/>
    </location>
    <ligand>
        <name>Mg(2+)</name>
        <dbReference type="ChEBI" id="CHEBI:18420"/>
    </ligand>
</feature>
<protein>
    <recommendedName>
        <fullName evidence="2 10">FAD:protein FMN transferase</fullName>
        <ecNumber evidence="1 10">2.7.1.180</ecNumber>
    </recommendedName>
    <alternativeName>
        <fullName evidence="8 10">Flavin transferase</fullName>
    </alternativeName>
</protein>
<dbReference type="EC" id="2.7.1.180" evidence="1 10"/>
<keyword evidence="12" id="KW-0449">Lipoprotein</keyword>
<dbReference type="STRING" id="561061.SAMN05660862_2129"/>
<dbReference type="Proteomes" id="UP000192980">
    <property type="component" value="Unassembled WGS sequence"/>
</dbReference>
<evidence type="ECO:0000256" key="6">
    <source>
        <dbReference type="ARBA" id="ARBA00022827"/>
    </source>
</evidence>
<evidence type="ECO:0000256" key="7">
    <source>
        <dbReference type="ARBA" id="ARBA00022842"/>
    </source>
</evidence>
<evidence type="ECO:0000256" key="2">
    <source>
        <dbReference type="ARBA" id="ARBA00016337"/>
    </source>
</evidence>
<accession>A0A1X7JSQ2</accession>
<dbReference type="EMBL" id="FXAU01000003">
    <property type="protein sequence ID" value="SMG31109.1"/>
    <property type="molecule type" value="Genomic_DNA"/>
</dbReference>
<organism evidence="12 13">
    <name type="scientific">Sphingobacterium psychroaquaticum</name>
    <dbReference type="NCBI Taxonomy" id="561061"/>
    <lineage>
        <taxon>Bacteria</taxon>
        <taxon>Pseudomonadati</taxon>
        <taxon>Bacteroidota</taxon>
        <taxon>Sphingobacteriia</taxon>
        <taxon>Sphingobacteriales</taxon>
        <taxon>Sphingobacteriaceae</taxon>
        <taxon>Sphingobacterium</taxon>
    </lineage>
</organism>
<dbReference type="AlphaFoldDB" id="A0A1X7JSQ2"/>
<evidence type="ECO:0000256" key="8">
    <source>
        <dbReference type="ARBA" id="ARBA00031306"/>
    </source>
</evidence>
<evidence type="ECO:0000313" key="13">
    <source>
        <dbReference type="Proteomes" id="UP000192980"/>
    </source>
</evidence>
<dbReference type="PANTHER" id="PTHR30040:SF2">
    <property type="entry name" value="FAD:PROTEIN FMN TRANSFERASE"/>
    <property type="match status" value="1"/>
</dbReference>
<dbReference type="PANTHER" id="PTHR30040">
    <property type="entry name" value="THIAMINE BIOSYNTHESIS LIPOPROTEIN APBE"/>
    <property type="match status" value="1"/>
</dbReference>
<comment type="catalytic activity">
    <reaction evidence="9 10">
        <text>L-threonyl-[protein] + FAD = FMN-L-threonyl-[protein] + AMP + H(+)</text>
        <dbReference type="Rhea" id="RHEA:36847"/>
        <dbReference type="Rhea" id="RHEA-COMP:11060"/>
        <dbReference type="Rhea" id="RHEA-COMP:11061"/>
        <dbReference type="ChEBI" id="CHEBI:15378"/>
        <dbReference type="ChEBI" id="CHEBI:30013"/>
        <dbReference type="ChEBI" id="CHEBI:57692"/>
        <dbReference type="ChEBI" id="CHEBI:74257"/>
        <dbReference type="ChEBI" id="CHEBI:456215"/>
        <dbReference type="EC" id="2.7.1.180"/>
    </reaction>
</comment>
<dbReference type="InterPro" id="IPR003374">
    <property type="entry name" value="ApbE-like_sf"/>
</dbReference>
<keyword evidence="3 10" id="KW-0285">Flavoprotein</keyword>
<dbReference type="GO" id="GO:0016740">
    <property type="term" value="F:transferase activity"/>
    <property type="evidence" value="ECO:0007669"/>
    <property type="project" value="UniProtKB-UniRule"/>
</dbReference>
<keyword evidence="6 10" id="KW-0274">FAD</keyword>
<dbReference type="SUPFAM" id="SSF143631">
    <property type="entry name" value="ApbE-like"/>
    <property type="match status" value="1"/>
</dbReference>
<keyword evidence="7 10" id="KW-0460">Magnesium</keyword>
<keyword evidence="4 10" id="KW-0808">Transferase</keyword>
<keyword evidence="5 10" id="KW-0479">Metal-binding</keyword>
<name>A0A1X7JSQ2_9SPHI</name>
<evidence type="ECO:0000256" key="5">
    <source>
        <dbReference type="ARBA" id="ARBA00022723"/>
    </source>
</evidence>
<comment type="cofactor">
    <cofactor evidence="11">
        <name>Mg(2+)</name>
        <dbReference type="ChEBI" id="CHEBI:18420"/>
    </cofactor>
    <cofactor evidence="11">
        <name>Mn(2+)</name>
        <dbReference type="ChEBI" id="CHEBI:29035"/>
    </cofactor>
    <text evidence="11">Magnesium. Can also use manganese.</text>
</comment>
<feature type="binding site" evidence="11">
    <location>
        <position position="160"/>
    </location>
    <ligand>
        <name>Mg(2+)</name>
        <dbReference type="ChEBI" id="CHEBI:18420"/>
    </ligand>
</feature>